<protein>
    <submittedName>
        <fullName evidence="1">13677_t:CDS:1</fullName>
    </submittedName>
</protein>
<reference evidence="1" key="1">
    <citation type="submission" date="2021-06" db="EMBL/GenBank/DDBJ databases">
        <authorList>
            <person name="Kallberg Y."/>
            <person name="Tangrot J."/>
            <person name="Rosling A."/>
        </authorList>
    </citation>
    <scope>NUCLEOTIDE SEQUENCE</scope>
    <source>
        <strain evidence="1">CL551</strain>
    </source>
</reference>
<dbReference type="OrthoDB" id="2407389at2759"/>
<name>A0A9N9D214_9GLOM</name>
<proteinExistence type="predicted"/>
<accession>A0A9N9D214</accession>
<organism evidence="1 2">
    <name type="scientific">Acaulospora morrowiae</name>
    <dbReference type="NCBI Taxonomy" id="94023"/>
    <lineage>
        <taxon>Eukaryota</taxon>
        <taxon>Fungi</taxon>
        <taxon>Fungi incertae sedis</taxon>
        <taxon>Mucoromycota</taxon>
        <taxon>Glomeromycotina</taxon>
        <taxon>Glomeromycetes</taxon>
        <taxon>Diversisporales</taxon>
        <taxon>Acaulosporaceae</taxon>
        <taxon>Acaulospora</taxon>
    </lineage>
</organism>
<keyword evidence="2" id="KW-1185">Reference proteome</keyword>
<dbReference type="EMBL" id="CAJVPV010007953">
    <property type="protein sequence ID" value="CAG8624778.1"/>
    <property type="molecule type" value="Genomic_DNA"/>
</dbReference>
<comment type="caution">
    <text evidence="1">The sequence shown here is derived from an EMBL/GenBank/DDBJ whole genome shotgun (WGS) entry which is preliminary data.</text>
</comment>
<evidence type="ECO:0000313" key="1">
    <source>
        <dbReference type="EMBL" id="CAG8624778.1"/>
    </source>
</evidence>
<gene>
    <name evidence="1" type="ORF">AMORRO_LOCUS8820</name>
</gene>
<evidence type="ECO:0000313" key="2">
    <source>
        <dbReference type="Proteomes" id="UP000789342"/>
    </source>
</evidence>
<dbReference type="AlphaFoldDB" id="A0A9N9D214"/>
<sequence>MVGYELKKFNGYTTEDSEEHIEEFRLWLAGSGIDVGAGYANRINAHGVFRASLKGDAKDWYERTIHGKNWELRNLLNNTTQANLAGIQGRNADQIEAQALNYANGQNGNVIIPAYTVFDKDWSFANGRSTDNLSNTFNANTGNTVIVPGIRLGQMEVCHLGIEKLPDKLLLKLEEIERYTAEQLSGAYLHSNSDVVASKGHGKNNYSNNTDMTKEEIENLIKGIMASSLSQPVSQTISFKPQENQIILS</sequence>
<dbReference type="Proteomes" id="UP000789342">
    <property type="component" value="Unassembled WGS sequence"/>
</dbReference>